<keyword evidence="4" id="KW-1185">Reference proteome</keyword>
<dbReference type="GeneID" id="77189270"/>
<sequence length="304" mass="36056">MGMFLLLCCLFGIIALIINFAQNDQKNPTPQTRLNQATQPKNYTREIALGLEYLAQNYEQTKNIIENNGFFSSNHDKNAWSYAFEIEIAYFQLIIFKHCIMLYDRSRINWIKYTIDTMPDENSRNVYRESIRGEIQAEYKRMDVEKEKGQNIAQGIENRWIELILKVYGLNYNENNISIVKNLLKERNDFYVEILAQLRGKKKETHNGDFYIKFLEFCEQHYEFRSNRGFEQNYVPIFLQMYQNFLEQASREKVIAGFMYNNEHNETASLVKGRVYNIKDNILNTWNFAVKYRQATGNPLPPNS</sequence>
<evidence type="ECO:0000313" key="1">
    <source>
        <dbReference type="EMBL" id="UZA03908.1"/>
    </source>
</evidence>
<dbReference type="EMBL" id="CP087781">
    <property type="protein sequence ID" value="UZA52380.1"/>
    <property type="molecule type" value="Genomic_DNA"/>
</dbReference>
<dbReference type="AlphaFoldDB" id="A0AAQ2Q4W2"/>
<evidence type="ECO:0000313" key="4">
    <source>
        <dbReference type="Proteomes" id="UP001163632"/>
    </source>
</evidence>
<gene>
    <name evidence="1" type="ORF">LP092_03940</name>
    <name evidence="2" type="ORF">LP129_04340</name>
</gene>
<protein>
    <submittedName>
        <fullName evidence="2">Uncharacterized protein</fullName>
    </submittedName>
</protein>
<dbReference type="Proteomes" id="UP001163283">
    <property type="component" value="Chromosome"/>
</dbReference>
<accession>A0AAQ2Q4W2</accession>
<dbReference type="RefSeq" id="WP_264676141.1">
    <property type="nucleotide sequence ID" value="NZ_CP087765.1"/>
</dbReference>
<proteinExistence type="predicted"/>
<organism evidence="2 3">
    <name type="scientific">Moraxella bovis</name>
    <dbReference type="NCBI Taxonomy" id="476"/>
    <lineage>
        <taxon>Bacteria</taxon>
        <taxon>Pseudomonadati</taxon>
        <taxon>Pseudomonadota</taxon>
        <taxon>Gammaproteobacteria</taxon>
        <taxon>Moraxellales</taxon>
        <taxon>Moraxellaceae</taxon>
        <taxon>Moraxella</taxon>
    </lineage>
</organism>
<evidence type="ECO:0000313" key="2">
    <source>
        <dbReference type="EMBL" id="UZA52380.1"/>
    </source>
</evidence>
<evidence type="ECO:0000313" key="3">
    <source>
        <dbReference type="Proteomes" id="UP001163283"/>
    </source>
</evidence>
<dbReference type="Proteomes" id="UP001163632">
    <property type="component" value="Chromosome"/>
</dbReference>
<reference evidence="2 3" key="1">
    <citation type="journal article" date="2022" name="BMC Microbiol.">
        <title>Whole genome sequencing of Moraxella bovis strains from North America reveals two genotypes with different genetic determinants.</title>
        <authorList>
            <person name="Wynn E.L."/>
            <person name="Hille M.M."/>
            <person name="Loy J.D."/>
            <person name="Schuller G."/>
            <person name="Kuhn K.L."/>
            <person name="Dickey A.M."/>
            <person name="Bono J.L."/>
            <person name="Clawson M.L."/>
        </authorList>
    </citation>
    <scope>NUCLEOTIDE SEQUENCE [LARGE SCALE GENOMIC DNA]</scope>
    <source>
        <strain evidence="1">SAM102599</strain>
        <strain evidence="2 3">SAM57978</strain>
    </source>
</reference>
<name>A0AAQ2Q4W2_MORBO</name>
<dbReference type="EMBL" id="CP087830">
    <property type="protein sequence ID" value="UZA03908.1"/>
    <property type="molecule type" value="Genomic_DNA"/>
</dbReference>